<reference evidence="2 3" key="1">
    <citation type="journal article" date="2021" name="Elife">
        <title>Chloroplast acquisition without the gene transfer in kleptoplastic sea slugs, Plakobranchus ocellatus.</title>
        <authorList>
            <person name="Maeda T."/>
            <person name="Takahashi S."/>
            <person name="Yoshida T."/>
            <person name="Shimamura S."/>
            <person name="Takaki Y."/>
            <person name="Nagai Y."/>
            <person name="Toyoda A."/>
            <person name="Suzuki Y."/>
            <person name="Arimoto A."/>
            <person name="Ishii H."/>
            <person name="Satoh N."/>
            <person name="Nishiyama T."/>
            <person name="Hasebe M."/>
            <person name="Maruyama T."/>
            <person name="Minagawa J."/>
            <person name="Obokata J."/>
            <person name="Shigenobu S."/>
        </authorList>
    </citation>
    <scope>NUCLEOTIDE SEQUENCE [LARGE SCALE GENOMIC DNA]</scope>
</reference>
<dbReference type="EMBL" id="BMAT01008251">
    <property type="protein sequence ID" value="GFR81151.1"/>
    <property type="molecule type" value="Genomic_DNA"/>
</dbReference>
<evidence type="ECO:0000313" key="3">
    <source>
        <dbReference type="Proteomes" id="UP000762676"/>
    </source>
</evidence>
<comment type="caution">
    <text evidence="2">The sequence shown here is derived from an EMBL/GenBank/DDBJ whole genome shotgun (WGS) entry which is preliminary data.</text>
</comment>
<dbReference type="AlphaFoldDB" id="A0AAV4G7J2"/>
<proteinExistence type="predicted"/>
<feature type="region of interest" description="Disordered" evidence="1">
    <location>
        <begin position="139"/>
        <end position="193"/>
    </location>
</feature>
<accession>A0AAV4G7J2</accession>
<gene>
    <name evidence="2" type="ORF">ElyMa_004062500</name>
</gene>
<name>A0AAV4G7J2_9GAST</name>
<organism evidence="2 3">
    <name type="scientific">Elysia marginata</name>
    <dbReference type="NCBI Taxonomy" id="1093978"/>
    <lineage>
        <taxon>Eukaryota</taxon>
        <taxon>Metazoa</taxon>
        <taxon>Spiralia</taxon>
        <taxon>Lophotrochozoa</taxon>
        <taxon>Mollusca</taxon>
        <taxon>Gastropoda</taxon>
        <taxon>Heterobranchia</taxon>
        <taxon>Euthyneura</taxon>
        <taxon>Panpulmonata</taxon>
        <taxon>Sacoglossa</taxon>
        <taxon>Placobranchoidea</taxon>
        <taxon>Plakobranchidae</taxon>
        <taxon>Elysia</taxon>
    </lineage>
</organism>
<evidence type="ECO:0000313" key="2">
    <source>
        <dbReference type="EMBL" id="GFR81151.1"/>
    </source>
</evidence>
<dbReference type="Proteomes" id="UP000762676">
    <property type="component" value="Unassembled WGS sequence"/>
</dbReference>
<feature type="compositionally biased region" description="Polar residues" evidence="1">
    <location>
        <begin position="182"/>
        <end position="193"/>
    </location>
</feature>
<keyword evidence="3" id="KW-1185">Reference proteome</keyword>
<evidence type="ECO:0000256" key="1">
    <source>
        <dbReference type="SAM" id="MobiDB-lite"/>
    </source>
</evidence>
<protein>
    <submittedName>
        <fullName evidence="2">Uncharacterized protein</fullName>
    </submittedName>
</protein>
<sequence>MINERSPEAPATQPQSAPACQRSCSDGAKLCASFLQNAPFCTILHRCASRLFTSRPGPYLRSQHETTTKSPRLLQSTQIPKIPLNCRDPNKDILISEAAISLFGMMGQTARMLTYTVPAWAMEGQCVCGARLAPLSDKATLSKSEESGDPGDVQRRDNSQQGLPRTIIVTHVQQGRGEQAETARTTGASQIPG</sequence>